<protein>
    <submittedName>
        <fullName evidence="1">Uncharacterized protein</fullName>
    </submittedName>
</protein>
<dbReference type="Proteomes" id="UP000823388">
    <property type="component" value="Chromosome 7K"/>
</dbReference>
<accession>A0A8T0QDV4</accession>
<dbReference type="InterPro" id="IPR009003">
    <property type="entry name" value="Peptidase_S1_PA"/>
</dbReference>
<sequence length="250" mass="26987">DDTSPVTLQFRAKKARGSVLHILVDSKKLNSNGKHMRSRSSGTGFIIKSNNKGSAILTAAHVVNVKCTKGDPQSKIYVRQMMPRGRVKQFEATIIHADYTADVAILEAKALKRAQALNFLSSDLVLNQSAIAVAHCNPHNLFKTAALTRLSVMSGQVMREKPFLYKNAGISTKAIAVDCPAMQGMSGGPVLGMTGVMGMISCGNSDRTIVVCNETIASVLDAYVHPETEFEPPLEELVLMMTLGRDDPSN</sequence>
<dbReference type="PANTHER" id="PTHR22939:SF129">
    <property type="entry name" value="SERINE PROTEASE HTRA2, MITOCHONDRIAL"/>
    <property type="match status" value="1"/>
</dbReference>
<gene>
    <name evidence="1" type="ORF">PVAP13_7KG149600</name>
</gene>
<dbReference type="Pfam" id="PF13365">
    <property type="entry name" value="Trypsin_2"/>
    <property type="match status" value="1"/>
</dbReference>
<dbReference type="GO" id="GO:0006508">
    <property type="term" value="P:proteolysis"/>
    <property type="evidence" value="ECO:0007669"/>
    <property type="project" value="TreeGrafter"/>
</dbReference>
<dbReference type="Gene3D" id="2.40.10.10">
    <property type="entry name" value="Trypsin-like serine proteases"/>
    <property type="match status" value="2"/>
</dbReference>
<evidence type="ECO:0000313" key="2">
    <source>
        <dbReference type="Proteomes" id="UP000823388"/>
    </source>
</evidence>
<comment type="caution">
    <text evidence="1">The sequence shown here is derived from an EMBL/GenBank/DDBJ whole genome shotgun (WGS) entry which is preliminary data.</text>
</comment>
<dbReference type="PANTHER" id="PTHR22939">
    <property type="entry name" value="SERINE PROTEASE FAMILY S1C HTRA-RELATED"/>
    <property type="match status" value="1"/>
</dbReference>
<reference evidence="1" key="1">
    <citation type="submission" date="2020-05" db="EMBL/GenBank/DDBJ databases">
        <title>WGS assembly of Panicum virgatum.</title>
        <authorList>
            <person name="Lovell J.T."/>
            <person name="Jenkins J."/>
            <person name="Shu S."/>
            <person name="Juenger T.E."/>
            <person name="Schmutz J."/>
        </authorList>
    </citation>
    <scope>NUCLEOTIDE SEQUENCE</scope>
    <source>
        <strain evidence="1">AP13</strain>
    </source>
</reference>
<feature type="non-terminal residue" evidence="1">
    <location>
        <position position="1"/>
    </location>
</feature>
<name>A0A8T0QDV4_PANVG</name>
<dbReference type="GO" id="GO:0004252">
    <property type="term" value="F:serine-type endopeptidase activity"/>
    <property type="evidence" value="ECO:0007669"/>
    <property type="project" value="TreeGrafter"/>
</dbReference>
<keyword evidence="2" id="KW-1185">Reference proteome</keyword>
<evidence type="ECO:0000313" key="1">
    <source>
        <dbReference type="EMBL" id="KAG2572130.1"/>
    </source>
</evidence>
<organism evidence="1 2">
    <name type="scientific">Panicum virgatum</name>
    <name type="common">Blackwell switchgrass</name>
    <dbReference type="NCBI Taxonomy" id="38727"/>
    <lineage>
        <taxon>Eukaryota</taxon>
        <taxon>Viridiplantae</taxon>
        <taxon>Streptophyta</taxon>
        <taxon>Embryophyta</taxon>
        <taxon>Tracheophyta</taxon>
        <taxon>Spermatophyta</taxon>
        <taxon>Magnoliopsida</taxon>
        <taxon>Liliopsida</taxon>
        <taxon>Poales</taxon>
        <taxon>Poaceae</taxon>
        <taxon>PACMAD clade</taxon>
        <taxon>Panicoideae</taxon>
        <taxon>Panicodae</taxon>
        <taxon>Paniceae</taxon>
        <taxon>Panicinae</taxon>
        <taxon>Panicum</taxon>
        <taxon>Panicum sect. Hiantes</taxon>
    </lineage>
</organism>
<proteinExistence type="predicted"/>
<dbReference type="AlphaFoldDB" id="A0A8T0QDV4"/>
<dbReference type="EMBL" id="CM029049">
    <property type="protein sequence ID" value="KAG2572130.1"/>
    <property type="molecule type" value="Genomic_DNA"/>
</dbReference>
<dbReference type="InterPro" id="IPR043504">
    <property type="entry name" value="Peptidase_S1_PA_chymotrypsin"/>
</dbReference>
<dbReference type="SUPFAM" id="SSF50494">
    <property type="entry name" value="Trypsin-like serine proteases"/>
    <property type="match status" value="1"/>
</dbReference>